<comment type="domain">
    <text evidence="7">The DHHC domain is required for palmitoyltransferase activity.</text>
</comment>
<feature type="compositionally biased region" description="Basic and acidic residues" evidence="8">
    <location>
        <begin position="629"/>
        <end position="638"/>
    </location>
</feature>
<comment type="subcellular location">
    <subcellularLocation>
        <location evidence="1">Membrane</location>
        <topology evidence="1">Multi-pass membrane protein</topology>
    </subcellularLocation>
</comment>
<feature type="transmembrane region" description="Helical" evidence="7">
    <location>
        <begin position="12"/>
        <end position="36"/>
    </location>
</feature>
<dbReference type="PROSITE" id="PS50216">
    <property type="entry name" value="DHHC"/>
    <property type="match status" value="1"/>
</dbReference>
<feature type="compositionally biased region" description="Polar residues" evidence="8">
    <location>
        <begin position="512"/>
        <end position="524"/>
    </location>
</feature>
<evidence type="ECO:0000313" key="11">
    <source>
        <dbReference type="Proteomes" id="UP001186944"/>
    </source>
</evidence>
<keyword evidence="3 7" id="KW-1133">Transmembrane helix</keyword>
<reference evidence="10" key="1">
    <citation type="submission" date="2019-08" db="EMBL/GenBank/DDBJ databases">
        <title>The improved chromosome-level genome for the pearl oyster Pinctada fucata martensii using PacBio sequencing and Hi-C.</title>
        <authorList>
            <person name="Zheng Z."/>
        </authorList>
    </citation>
    <scope>NUCLEOTIDE SEQUENCE</scope>
    <source>
        <strain evidence="10">ZZ-2019</strain>
        <tissue evidence="10">Adductor muscle</tissue>
    </source>
</reference>
<evidence type="ECO:0000256" key="5">
    <source>
        <dbReference type="ARBA" id="ARBA00023463"/>
    </source>
</evidence>
<comment type="catalytic activity">
    <reaction evidence="6">
        <text>L-cysteinyl-[protein] + hexadecanoyl-CoA = S-hexadecanoyl-L-cysteinyl-[protein] + CoA</text>
        <dbReference type="Rhea" id="RHEA:36683"/>
        <dbReference type="Rhea" id="RHEA-COMP:10131"/>
        <dbReference type="Rhea" id="RHEA-COMP:11032"/>
        <dbReference type="ChEBI" id="CHEBI:29950"/>
        <dbReference type="ChEBI" id="CHEBI:57287"/>
        <dbReference type="ChEBI" id="CHEBI:57379"/>
        <dbReference type="ChEBI" id="CHEBI:74151"/>
        <dbReference type="EC" id="2.3.1.225"/>
    </reaction>
    <physiologicalReaction direction="left-to-right" evidence="6">
        <dbReference type="Rhea" id="RHEA:36684"/>
    </physiologicalReaction>
</comment>
<keyword evidence="4 7" id="KW-0472">Membrane</keyword>
<accession>A0AA88XFI5</accession>
<feature type="region of interest" description="Disordered" evidence="8">
    <location>
        <begin position="342"/>
        <end position="568"/>
    </location>
</feature>
<feature type="transmembrane region" description="Helical" evidence="7">
    <location>
        <begin position="180"/>
        <end position="206"/>
    </location>
</feature>
<feature type="compositionally biased region" description="Basic and acidic residues" evidence="8">
    <location>
        <begin position="422"/>
        <end position="434"/>
    </location>
</feature>
<dbReference type="EMBL" id="VSWD01000013">
    <property type="protein sequence ID" value="KAK3084400.1"/>
    <property type="molecule type" value="Genomic_DNA"/>
</dbReference>
<feature type="region of interest" description="Disordered" evidence="8">
    <location>
        <begin position="582"/>
        <end position="647"/>
    </location>
</feature>
<dbReference type="GO" id="GO:0019706">
    <property type="term" value="F:protein-cysteine S-palmitoyltransferase activity"/>
    <property type="evidence" value="ECO:0007669"/>
    <property type="project" value="UniProtKB-EC"/>
</dbReference>
<feature type="compositionally biased region" description="Polar residues" evidence="8">
    <location>
        <begin position="404"/>
        <end position="420"/>
    </location>
</feature>
<evidence type="ECO:0000313" key="10">
    <source>
        <dbReference type="EMBL" id="KAK3084400.1"/>
    </source>
</evidence>
<feature type="transmembrane region" description="Helical" evidence="7">
    <location>
        <begin position="42"/>
        <end position="63"/>
    </location>
</feature>
<sequence>MPRCELSTRIIPATCAWSLVLGCTSVFFVFVCPYLLNKFTIGIPIYQGLLTVFVLSNFFLATFMDPGVYPRAHEDETKDDDFRAPLYKNVEIKGIAVRMKWCTTCQFYRPPRCSHCSVCNKCIETFDHHCPWLNNCIGRRNYRYFFLFLMSLFIHMISIFSLSLLYVLNNKDNLGETGNIVSMVLMVIIGLLLFPVGGLTGFHIVLVSRGRTTNEQVTGRFKGGHNPFTRGCCMNCKYTLCGPQWPRLVSYVPKTRTIQIDSSKVTYHAADKDVKLYSDVTNGIKRNTAVVNKNAPRTPLLVDHEEDRNSNASAQTGDSSSFYGNQKLSDSYTNLFDTSQQTQPSIGASFTSSHSSYDRPPIKASPSAHQPMYGHSQSPQRGAPMATPEESLMSSPRRYPPPSHNSINSPGTDRSTISKQRPQRDTDYHQRDPYMGRYSAETPPNSDPYKATPPNSDPHKATRSSSYSRQGRQDSSSSYNKSNGYPHSSSGGMTLATSEPDVGHRSPGRPQYGNTSASSGYNSDITRRSYDPLPPTNNKYSPSPRGVSRTLPNQGHMSYLHDDDPRSAKRPMSFVKALEMSELVEKQNQQQKISNNTYSSDSRTSNNRSGKPPIPHGAGAPHHRQRSHSNREGKKKTLYDTSFEVSV</sequence>
<feature type="region of interest" description="Disordered" evidence="8">
    <location>
        <begin position="295"/>
        <end position="324"/>
    </location>
</feature>
<evidence type="ECO:0000259" key="9">
    <source>
        <dbReference type="Pfam" id="PF01529"/>
    </source>
</evidence>
<dbReference type="Pfam" id="PF01529">
    <property type="entry name" value="DHHC"/>
    <property type="match status" value="1"/>
</dbReference>
<keyword evidence="7" id="KW-0012">Acyltransferase</keyword>
<dbReference type="PANTHER" id="PTHR12349">
    <property type="entry name" value="ANKYRIN REPEAT AND LEM DOMAIN-CONTAINING PROTEIN 2"/>
    <property type="match status" value="1"/>
</dbReference>
<evidence type="ECO:0000256" key="2">
    <source>
        <dbReference type="ARBA" id="ARBA00022692"/>
    </source>
</evidence>
<dbReference type="PANTHER" id="PTHR12349:SF2">
    <property type="entry name" value="PALMITOYLTRANSFERASE ZDHHC8"/>
    <property type="match status" value="1"/>
</dbReference>
<dbReference type="Proteomes" id="UP001186944">
    <property type="component" value="Unassembled WGS sequence"/>
</dbReference>
<feature type="transmembrane region" description="Helical" evidence="7">
    <location>
        <begin position="144"/>
        <end position="168"/>
    </location>
</feature>
<organism evidence="10 11">
    <name type="scientific">Pinctada imbricata</name>
    <name type="common">Atlantic pearl-oyster</name>
    <name type="synonym">Pinctada martensii</name>
    <dbReference type="NCBI Taxonomy" id="66713"/>
    <lineage>
        <taxon>Eukaryota</taxon>
        <taxon>Metazoa</taxon>
        <taxon>Spiralia</taxon>
        <taxon>Lophotrochozoa</taxon>
        <taxon>Mollusca</taxon>
        <taxon>Bivalvia</taxon>
        <taxon>Autobranchia</taxon>
        <taxon>Pteriomorphia</taxon>
        <taxon>Pterioida</taxon>
        <taxon>Pterioidea</taxon>
        <taxon>Pteriidae</taxon>
        <taxon>Pinctada</taxon>
    </lineage>
</organism>
<name>A0AA88XFI5_PINIB</name>
<evidence type="ECO:0000256" key="7">
    <source>
        <dbReference type="RuleBase" id="RU079119"/>
    </source>
</evidence>
<comment type="similarity">
    <text evidence="5">Belongs to the DHHC palmitoyltransferase family. ERF2/ZDHHC9 subfamily.</text>
</comment>
<protein>
    <recommendedName>
        <fullName evidence="7">Palmitoyltransferase</fullName>
        <ecNumber evidence="7">2.3.1.225</ecNumber>
    </recommendedName>
</protein>
<evidence type="ECO:0000256" key="6">
    <source>
        <dbReference type="ARBA" id="ARBA00047790"/>
    </source>
</evidence>
<feature type="domain" description="Palmitoyltransferase DHHC" evidence="9">
    <location>
        <begin position="99"/>
        <end position="218"/>
    </location>
</feature>
<dbReference type="PROSITE" id="PS51257">
    <property type="entry name" value="PROKAR_LIPOPROTEIN"/>
    <property type="match status" value="1"/>
</dbReference>
<evidence type="ECO:0000256" key="8">
    <source>
        <dbReference type="SAM" id="MobiDB-lite"/>
    </source>
</evidence>
<keyword evidence="7" id="KW-0808">Transferase</keyword>
<gene>
    <name evidence="10" type="ORF">FSP39_012914</name>
</gene>
<evidence type="ECO:0000256" key="3">
    <source>
        <dbReference type="ARBA" id="ARBA00022989"/>
    </source>
</evidence>
<dbReference type="EC" id="2.3.1.225" evidence="7"/>
<evidence type="ECO:0000256" key="1">
    <source>
        <dbReference type="ARBA" id="ARBA00004141"/>
    </source>
</evidence>
<feature type="compositionally biased region" description="Polar residues" evidence="8">
    <location>
        <begin position="342"/>
        <end position="355"/>
    </location>
</feature>
<feature type="compositionally biased region" description="Polar residues" evidence="8">
    <location>
        <begin position="586"/>
        <end position="609"/>
    </location>
</feature>
<keyword evidence="11" id="KW-1185">Reference proteome</keyword>
<dbReference type="InterPro" id="IPR001594">
    <property type="entry name" value="Palmitoyltrfase_DHHC"/>
</dbReference>
<dbReference type="AlphaFoldDB" id="A0AA88XFI5"/>
<dbReference type="GO" id="GO:0016020">
    <property type="term" value="C:membrane"/>
    <property type="evidence" value="ECO:0007669"/>
    <property type="project" value="UniProtKB-SubCell"/>
</dbReference>
<keyword evidence="2 7" id="KW-0812">Transmembrane</keyword>
<feature type="compositionally biased region" description="Polar residues" evidence="8">
    <location>
        <begin position="310"/>
        <end position="324"/>
    </location>
</feature>
<comment type="caution">
    <text evidence="10">The sequence shown here is derived from an EMBL/GenBank/DDBJ whole genome shotgun (WGS) entry which is preliminary data.</text>
</comment>
<evidence type="ECO:0000256" key="4">
    <source>
        <dbReference type="ARBA" id="ARBA00023136"/>
    </source>
</evidence>
<proteinExistence type="inferred from homology"/>
<feature type="compositionally biased region" description="Polar residues" evidence="8">
    <location>
        <begin position="463"/>
        <end position="497"/>
    </location>
</feature>